<keyword evidence="2" id="KW-1185">Reference proteome</keyword>
<dbReference type="AlphaFoldDB" id="A0A074VCK3"/>
<reference evidence="1 2" key="1">
    <citation type="journal article" date="2014" name="BMC Genomics">
        <title>Genome sequencing of four Aureobasidium pullulans varieties: biotechnological potential, stress tolerance, and description of new species.</title>
        <authorList>
            <person name="Gostin Ar C."/>
            <person name="Ohm R.A."/>
            <person name="Kogej T."/>
            <person name="Sonjak S."/>
            <person name="Turk M."/>
            <person name="Zajc J."/>
            <person name="Zalar P."/>
            <person name="Grube M."/>
            <person name="Sun H."/>
            <person name="Han J."/>
            <person name="Sharma A."/>
            <person name="Chiniquy J."/>
            <person name="Ngan C.Y."/>
            <person name="Lipzen A."/>
            <person name="Barry K."/>
            <person name="Grigoriev I.V."/>
            <person name="Gunde-Cimerman N."/>
        </authorList>
    </citation>
    <scope>NUCLEOTIDE SEQUENCE [LARGE SCALE GENOMIC DNA]</scope>
    <source>
        <strain evidence="1 2">CBS 110374</strain>
    </source>
</reference>
<proteinExistence type="predicted"/>
<sequence length="50" mass="5605">LPNLRLTCRTMHHLATPEFGRVCLSGCRSILFEYSLQGLIALTLHPILTP</sequence>
<accession>A0A074VCK3</accession>
<evidence type="ECO:0000313" key="1">
    <source>
        <dbReference type="EMBL" id="KEQ58073.1"/>
    </source>
</evidence>
<evidence type="ECO:0000313" key="2">
    <source>
        <dbReference type="Proteomes" id="UP000030672"/>
    </source>
</evidence>
<organism evidence="1 2">
    <name type="scientific">Aureobasidium melanogenum (strain CBS 110374)</name>
    <name type="common">Aureobasidium pullulans var. melanogenum</name>
    <dbReference type="NCBI Taxonomy" id="1043003"/>
    <lineage>
        <taxon>Eukaryota</taxon>
        <taxon>Fungi</taxon>
        <taxon>Dikarya</taxon>
        <taxon>Ascomycota</taxon>
        <taxon>Pezizomycotina</taxon>
        <taxon>Dothideomycetes</taxon>
        <taxon>Dothideomycetidae</taxon>
        <taxon>Dothideales</taxon>
        <taxon>Saccotheciaceae</taxon>
        <taxon>Aureobasidium</taxon>
    </lineage>
</organism>
<dbReference type="HOGENOM" id="CLU_3129623_0_0_1"/>
<dbReference type="Proteomes" id="UP000030672">
    <property type="component" value="Unassembled WGS sequence"/>
</dbReference>
<protein>
    <submittedName>
        <fullName evidence="1">Uncharacterized protein</fullName>
    </submittedName>
</protein>
<dbReference type="GeneID" id="63917091"/>
<feature type="non-terminal residue" evidence="1">
    <location>
        <position position="1"/>
    </location>
</feature>
<dbReference type="RefSeq" id="XP_040875096.1">
    <property type="nucleotide sequence ID" value="XM_041023718.1"/>
</dbReference>
<gene>
    <name evidence="1" type="ORF">M437DRAFT_60237</name>
</gene>
<name>A0A074VCK3_AURM1</name>
<dbReference type="EMBL" id="KL584860">
    <property type="protein sequence ID" value="KEQ58073.1"/>
    <property type="molecule type" value="Genomic_DNA"/>
</dbReference>